<keyword evidence="10 13" id="KW-0675">Receptor</keyword>
<evidence type="ECO:0000256" key="14">
    <source>
        <dbReference type="SAM" id="MobiDB-lite"/>
    </source>
</evidence>
<dbReference type="SMART" id="SM00191">
    <property type="entry name" value="Int_alpha"/>
    <property type="match status" value="5"/>
</dbReference>
<dbReference type="PANTHER" id="PTHR23220:SF122">
    <property type="entry name" value="INTEGRIN ALPHA-PS1"/>
    <property type="match status" value="1"/>
</dbReference>
<evidence type="ECO:0000256" key="7">
    <source>
        <dbReference type="ARBA" id="ARBA00022989"/>
    </source>
</evidence>
<feature type="repeat" description="FG-GAP" evidence="12">
    <location>
        <begin position="410"/>
        <end position="473"/>
    </location>
</feature>
<dbReference type="Pfam" id="PF01839">
    <property type="entry name" value="FG-GAP"/>
    <property type="match status" value="2"/>
</dbReference>
<evidence type="ECO:0000256" key="1">
    <source>
        <dbReference type="ARBA" id="ARBA00004479"/>
    </source>
</evidence>
<gene>
    <name evidence="17" type="primary">100641877</name>
</gene>
<feature type="repeat" description="FG-GAP" evidence="12">
    <location>
        <begin position="545"/>
        <end position="607"/>
    </location>
</feature>
<keyword evidence="9 13" id="KW-0472">Membrane</keyword>
<dbReference type="GO" id="GO:0033627">
    <property type="term" value="P:cell adhesion mediated by integrin"/>
    <property type="evidence" value="ECO:0007669"/>
    <property type="project" value="TreeGrafter"/>
</dbReference>
<dbReference type="GO" id="GO:0007160">
    <property type="term" value="P:cell-matrix adhesion"/>
    <property type="evidence" value="ECO:0007669"/>
    <property type="project" value="TreeGrafter"/>
</dbReference>
<dbReference type="STRING" id="400682.A0A1X7VIX2"/>
<dbReference type="GO" id="GO:0009897">
    <property type="term" value="C:external side of plasma membrane"/>
    <property type="evidence" value="ECO:0007669"/>
    <property type="project" value="TreeGrafter"/>
</dbReference>
<evidence type="ECO:0000313" key="17">
    <source>
        <dbReference type="EnsemblMetazoa" id="Aqu2.1.39987_001"/>
    </source>
</evidence>
<feature type="repeat" description="FG-GAP" evidence="12">
    <location>
        <begin position="475"/>
        <end position="531"/>
    </location>
</feature>
<evidence type="ECO:0000256" key="10">
    <source>
        <dbReference type="ARBA" id="ARBA00023170"/>
    </source>
</evidence>
<keyword evidence="8 13" id="KW-0401">Integrin</keyword>
<dbReference type="Pfam" id="PF20806">
    <property type="entry name" value="Integrin_A_Ig_3"/>
    <property type="match status" value="1"/>
</dbReference>
<keyword evidence="3 13" id="KW-0812">Transmembrane</keyword>
<dbReference type="OrthoDB" id="5317514at2759"/>
<dbReference type="InterPro" id="IPR000413">
    <property type="entry name" value="Integrin_alpha"/>
</dbReference>
<name>A0A1X7VIX2_AMPQE</name>
<dbReference type="InterPro" id="IPR032695">
    <property type="entry name" value="Integrin_dom_sf"/>
</dbReference>
<dbReference type="OMA" id="GRMQCEE"/>
<evidence type="ECO:0000256" key="13">
    <source>
        <dbReference type="RuleBase" id="RU003762"/>
    </source>
</evidence>
<keyword evidence="6 13" id="KW-0130">Cell adhesion</keyword>
<dbReference type="EnsemblMetazoa" id="Aqu2.1.39987_001">
    <property type="protein sequence ID" value="Aqu2.1.39987_001"/>
    <property type="gene ID" value="Aqu2.1.39987"/>
</dbReference>
<dbReference type="InterPro" id="IPR013517">
    <property type="entry name" value="FG-GAP"/>
</dbReference>
<evidence type="ECO:0000256" key="8">
    <source>
        <dbReference type="ARBA" id="ARBA00023037"/>
    </source>
</evidence>
<proteinExistence type="inferred from homology"/>
<dbReference type="InterPro" id="IPR048285">
    <property type="entry name" value="Integrin_alpha_Ig-like_2"/>
</dbReference>
<keyword evidence="7 13" id="KW-1133">Transmembrane helix</keyword>
<accession>A0A1X7VIX2</accession>
<organism evidence="17">
    <name type="scientific">Amphimedon queenslandica</name>
    <name type="common">Sponge</name>
    <dbReference type="NCBI Taxonomy" id="400682"/>
    <lineage>
        <taxon>Eukaryota</taxon>
        <taxon>Metazoa</taxon>
        <taxon>Porifera</taxon>
        <taxon>Demospongiae</taxon>
        <taxon>Heteroscleromorpha</taxon>
        <taxon>Haplosclerida</taxon>
        <taxon>Niphatidae</taxon>
        <taxon>Amphimedon</taxon>
    </lineage>
</organism>
<dbReference type="GO" id="GO:0098609">
    <property type="term" value="P:cell-cell adhesion"/>
    <property type="evidence" value="ECO:0007669"/>
    <property type="project" value="TreeGrafter"/>
</dbReference>
<dbReference type="InParanoid" id="A0A1X7VIX2"/>
<feature type="chain" id="PRO_5010756170" evidence="13">
    <location>
        <begin position="23"/>
        <end position="1201"/>
    </location>
</feature>
<feature type="region of interest" description="Disordered" evidence="14">
    <location>
        <begin position="1173"/>
        <end position="1201"/>
    </location>
</feature>
<feature type="region of interest" description="Disordered" evidence="14">
    <location>
        <begin position="1007"/>
        <end position="1030"/>
    </location>
</feature>
<evidence type="ECO:0000256" key="3">
    <source>
        <dbReference type="ARBA" id="ARBA00022692"/>
    </source>
</evidence>
<keyword evidence="18" id="KW-1185">Reference proteome</keyword>
<dbReference type="SUPFAM" id="SSF69179">
    <property type="entry name" value="Integrin domains"/>
    <property type="match status" value="3"/>
</dbReference>
<feature type="signal peptide" evidence="13">
    <location>
        <begin position="1"/>
        <end position="22"/>
    </location>
</feature>
<feature type="repeat" description="FG-GAP" evidence="12">
    <location>
        <begin position="354"/>
        <end position="409"/>
    </location>
</feature>
<comment type="similarity">
    <text evidence="2 13">Belongs to the integrin alpha chain family.</text>
</comment>
<reference evidence="17" key="2">
    <citation type="submission" date="2017-05" db="UniProtKB">
        <authorList>
            <consortium name="EnsemblMetazoa"/>
        </authorList>
    </citation>
    <scope>IDENTIFICATION</scope>
</reference>
<dbReference type="AlphaFoldDB" id="A0A1X7VIX2"/>
<dbReference type="GO" id="GO:0008305">
    <property type="term" value="C:integrin complex"/>
    <property type="evidence" value="ECO:0007669"/>
    <property type="project" value="InterPro"/>
</dbReference>
<evidence type="ECO:0000256" key="11">
    <source>
        <dbReference type="ARBA" id="ARBA00023180"/>
    </source>
</evidence>
<keyword evidence="4 13" id="KW-0732">Signal</keyword>
<evidence type="ECO:0000256" key="9">
    <source>
        <dbReference type="ARBA" id="ARBA00023136"/>
    </source>
</evidence>
<evidence type="ECO:0000259" key="16">
    <source>
        <dbReference type="Pfam" id="PF20806"/>
    </source>
</evidence>
<dbReference type="InterPro" id="IPR048286">
    <property type="entry name" value="Integrin_alpha_Ig-like_3"/>
</dbReference>
<dbReference type="InterPro" id="IPR028994">
    <property type="entry name" value="Integrin_alpha_N"/>
</dbReference>
<evidence type="ECO:0000313" key="18">
    <source>
        <dbReference type="Proteomes" id="UP000007879"/>
    </source>
</evidence>
<dbReference type="Proteomes" id="UP000007879">
    <property type="component" value="Unassembled WGS sequence"/>
</dbReference>
<dbReference type="Gene3D" id="1.20.5.930">
    <property type="entry name" value="Bicelle-embedded integrin alpha(iib) transmembrane segment"/>
    <property type="match status" value="1"/>
</dbReference>
<feature type="compositionally biased region" description="Gly residues" evidence="14">
    <location>
        <begin position="1180"/>
        <end position="1190"/>
    </location>
</feature>
<evidence type="ECO:0000256" key="2">
    <source>
        <dbReference type="ARBA" id="ARBA00008054"/>
    </source>
</evidence>
<feature type="domain" description="Integrin alpha third immunoglobulin-like" evidence="16">
    <location>
        <begin position="936"/>
        <end position="1063"/>
    </location>
</feature>
<protein>
    <submittedName>
        <fullName evidence="17">Uncharacterized protein</fullName>
    </submittedName>
</protein>
<sequence length="1201" mass="129631">MLGIRLHSAGLLLLALTCFSDGAGVESIDVYKPIAKISPARSTGMTEDSFGYSVAVHRLFESPGNMTLEEILDQTLIMVGAPRGAYPGGLSTADVPPSNLSCHVFGITSNDDAQSLACLSHNNPDGMNNKTGLVYQCSLSSENCTASLGDGDAREPDGLLFDRIGNVDIHVPGLSDDFKDIFFAQNKNGQQMGATVYSEEGFFVACAPLWEFTDLPTTANSQPRGQCVYSGRNLTNFLRMNPCFRSGSGNNQNGEGFCEAGFSVGVTTSLNSAPEFETGPILMASAPGRDTSTGGVYYYNPLGTVTETTTITAKNKPTRELHLYTNNTAIPLDNSLLGQLPRVNASNGQVSGTNNLPINVPDDDFSYFGFALSSGYLTSQSVKDVVASAPKYNKTTQVGRVYIVTSATEIPTLFLDGEQFGEQFGYSVAVTDLNGDGWDDILVGAPIYIDPNRQHIESGRVAIYRNEGTGTGSFAYTGSIYGQGDGGRFGIAIATLGDINNDGYNDFAVGAPFEGDGVVYVYHGQNVNGSIVNTTVQQRINGTEVARQVTSLTSGVRSFGFSLTGTTDIDQNGYRDLVVGAFESQTVFVLRSIPVAVTDISFTANVTRVALGIFNCTFNGVIYNTCFQVTINSSYTGIQIPSGFSTYYELSEVIAAGTRSRLFFDNTLRSSIRRPIYLTQPNQIFTENIIVYVKNTTNFNDFYLRVGLEQIPRDSSPVDTDVPITSSFSQIPVIQFQYFEQEIPVVRDCGPDGVCISDLIANAPIANIRYTSEGGDPYNNVSIGLVDRVTLNVSVRNQGEDSYNPFLVISFPREYLSLVQTIETGACNDTTPDSPNATYICPNIFPDILRQDASIQTDVSFDVRNTLIGNETSLPVEIKVNNTYDSFSREDTTDNNEVDRSLDVFAISIYSTEIQWPLREVDYTNTGSSFSNNVASTLGRELNITASVRVLDGAQIRSGQLTIYIPATVSELGNNYYFYPAKVANVSGNVNCDTSVLNPRGFTLDSGQMGSRRRSINSGSQKEHSTLRKRQTTTGIACTSTDTTDCIALVCSFSSLVRGNDNVRVMVTGYLDDRFYDGKTATYNLTTFARVNVTDGFTITSVDSTTDASSIISLLGPTEGTASSGIPWYIIVAPILAAIVFFIIVVVLLYFLGFFRRKKHGKAEITGDEEFEQFAPNPFGAGGGGGGGGAPSAPPKDEEKS</sequence>
<dbReference type="Pfam" id="PF20805">
    <property type="entry name" value="Integrin_A_Ig_2"/>
    <property type="match status" value="1"/>
</dbReference>
<evidence type="ECO:0000259" key="15">
    <source>
        <dbReference type="Pfam" id="PF20805"/>
    </source>
</evidence>
<dbReference type="PANTHER" id="PTHR23220">
    <property type="entry name" value="INTEGRIN ALPHA"/>
    <property type="match status" value="1"/>
</dbReference>
<comment type="subcellular location">
    <subcellularLocation>
        <location evidence="1 13">Membrane</location>
        <topology evidence="1 13">Single-pass type I membrane protein</topology>
    </subcellularLocation>
</comment>
<dbReference type="SUPFAM" id="SSF69318">
    <property type="entry name" value="Integrin alpha N-terminal domain"/>
    <property type="match status" value="1"/>
</dbReference>
<evidence type="ECO:0000256" key="6">
    <source>
        <dbReference type="ARBA" id="ARBA00022889"/>
    </source>
</evidence>
<evidence type="ECO:0000256" key="5">
    <source>
        <dbReference type="ARBA" id="ARBA00022737"/>
    </source>
</evidence>
<evidence type="ECO:0000256" key="12">
    <source>
        <dbReference type="PROSITE-ProRule" id="PRU00803"/>
    </source>
</evidence>
<keyword evidence="11" id="KW-0325">Glycoprotein</keyword>
<dbReference type="InterPro" id="IPR013519">
    <property type="entry name" value="Int_alpha_beta-p"/>
</dbReference>
<reference evidence="18" key="1">
    <citation type="journal article" date="2010" name="Nature">
        <title>The Amphimedon queenslandica genome and the evolution of animal complexity.</title>
        <authorList>
            <person name="Srivastava M."/>
            <person name="Simakov O."/>
            <person name="Chapman J."/>
            <person name="Fahey B."/>
            <person name="Gauthier M.E."/>
            <person name="Mitros T."/>
            <person name="Richards G.S."/>
            <person name="Conaco C."/>
            <person name="Dacre M."/>
            <person name="Hellsten U."/>
            <person name="Larroux C."/>
            <person name="Putnam N.H."/>
            <person name="Stanke M."/>
            <person name="Adamska M."/>
            <person name="Darling A."/>
            <person name="Degnan S.M."/>
            <person name="Oakley T.H."/>
            <person name="Plachetzki D.C."/>
            <person name="Zhai Y."/>
            <person name="Adamski M."/>
            <person name="Calcino A."/>
            <person name="Cummins S.F."/>
            <person name="Goodstein D.M."/>
            <person name="Harris C."/>
            <person name="Jackson D.J."/>
            <person name="Leys S.P."/>
            <person name="Shu S."/>
            <person name="Woodcroft B.J."/>
            <person name="Vervoort M."/>
            <person name="Kosik K.S."/>
            <person name="Manning G."/>
            <person name="Degnan B.M."/>
            <person name="Rokhsar D.S."/>
        </authorList>
    </citation>
    <scope>NUCLEOTIDE SEQUENCE [LARGE SCALE GENOMIC DNA]</scope>
</reference>
<feature type="transmembrane region" description="Helical" evidence="13">
    <location>
        <begin position="1128"/>
        <end position="1152"/>
    </location>
</feature>
<dbReference type="Gene3D" id="2.60.40.1460">
    <property type="entry name" value="Integrin domains. Chain A, domain 2"/>
    <property type="match status" value="1"/>
</dbReference>
<dbReference type="GO" id="GO:0007229">
    <property type="term" value="P:integrin-mediated signaling pathway"/>
    <property type="evidence" value="ECO:0007669"/>
    <property type="project" value="UniProtKB-KW"/>
</dbReference>
<dbReference type="Gene3D" id="2.60.40.1530">
    <property type="entry name" value="ntegrin, alpha v. Chain A, domain 4"/>
    <property type="match status" value="1"/>
</dbReference>
<dbReference type="PROSITE" id="PS51470">
    <property type="entry name" value="FG_GAP"/>
    <property type="match status" value="4"/>
</dbReference>
<feature type="domain" description="Integrin alpha second immunoglobulin-like" evidence="15">
    <location>
        <begin position="749"/>
        <end position="883"/>
    </location>
</feature>
<dbReference type="GO" id="GO:0005178">
    <property type="term" value="F:integrin binding"/>
    <property type="evidence" value="ECO:0007669"/>
    <property type="project" value="TreeGrafter"/>
</dbReference>
<dbReference type="Gene3D" id="2.60.40.1510">
    <property type="entry name" value="ntegrin, alpha v. Chain A, domain 3"/>
    <property type="match status" value="1"/>
</dbReference>
<dbReference type="KEGG" id="aqu:100641877"/>
<evidence type="ECO:0000256" key="4">
    <source>
        <dbReference type="ARBA" id="ARBA00022729"/>
    </source>
</evidence>
<dbReference type="Gene3D" id="2.130.10.130">
    <property type="entry name" value="Integrin alpha, N-terminal"/>
    <property type="match status" value="1"/>
</dbReference>
<dbReference type="PRINTS" id="PR01185">
    <property type="entry name" value="INTEGRINA"/>
</dbReference>
<dbReference type="eggNOG" id="KOG3637">
    <property type="taxonomic scope" value="Eukaryota"/>
</dbReference>
<keyword evidence="5" id="KW-0677">Repeat</keyword>
<dbReference type="EnsemblMetazoa" id="XM_019993115.1">
    <property type="protein sequence ID" value="XP_019848674.1"/>
    <property type="gene ID" value="LOC100641877"/>
</dbReference>